<feature type="transmembrane region" description="Helical" evidence="1">
    <location>
        <begin position="164"/>
        <end position="188"/>
    </location>
</feature>
<protein>
    <submittedName>
        <fullName evidence="2">Uncharacterized protein</fullName>
    </submittedName>
</protein>
<comment type="caution">
    <text evidence="2">The sequence shown here is derived from an EMBL/GenBank/DDBJ whole genome shotgun (WGS) entry which is preliminary data.</text>
</comment>
<proteinExistence type="predicted"/>
<evidence type="ECO:0000313" key="2">
    <source>
        <dbReference type="EMBL" id="GGI75954.1"/>
    </source>
</evidence>
<feature type="transmembrane region" description="Helical" evidence="1">
    <location>
        <begin position="194"/>
        <end position="215"/>
    </location>
</feature>
<dbReference type="AlphaFoldDB" id="A0A917N9T4"/>
<dbReference type="RefSeq" id="WP_131775354.1">
    <property type="nucleotide sequence ID" value="NZ_BMOB01000001.1"/>
</dbReference>
<reference evidence="2" key="1">
    <citation type="journal article" date="2014" name="Int. J. Syst. Evol. Microbiol.">
        <title>Complete genome sequence of Corynebacterium casei LMG S-19264T (=DSM 44701T), isolated from a smear-ripened cheese.</title>
        <authorList>
            <consortium name="US DOE Joint Genome Institute (JGI-PGF)"/>
            <person name="Walter F."/>
            <person name="Albersmeier A."/>
            <person name="Kalinowski J."/>
            <person name="Ruckert C."/>
        </authorList>
    </citation>
    <scope>NUCLEOTIDE SEQUENCE</scope>
    <source>
        <strain evidence="2">JCM 13919</strain>
    </source>
</reference>
<sequence length="252" mass="27663">MAKIKVHVLNFHSIWSHIEIVLENTSTEPHQYYGINRWELPATYWSNLGPKSYIDFASSVYSFDIEANPNEILRNWITYWNSTKDEASILGKNCAVAAQWFLTEFAGIPKPNLSNVSWNHLALGVIWPSFIPCPIMLPGRVMSNAKFYIEAKTNSDAAAKYSRLFLYTSMALATLLFTSSILGLIAAATILSGGLAAVAIVGCSLLGVASTYGFFKANTILSAKNISDEMKKTEVETPLSLPEEGVGLLATV</sequence>
<keyword evidence="3" id="KW-1185">Reference proteome</keyword>
<dbReference type="OrthoDB" id="5638546at2"/>
<organism evidence="2 3">
    <name type="scientific">Legionella impletisoli</name>
    <dbReference type="NCBI Taxonomy" id="343510"/>
    <lineage>
        <taxon>Bacteria</taxon>
        <taxon>Pseudomonadati</taxon>
        <taxon>Pseudomonadota</taxon>
        <taxon>Gammaproteobacteria</taxon>
        <taxon>Legionellales</taxon>
        <taxon>Legionellaceae</taxon>
        <taxon>Legionella</taxon>
    </lineage>
</organism>
<reference evidence="2" key="2">
    <citation type="submission" date="2020-09" db="EMBL/GenBank/DDBJ databases">
        <authorList>
            <person name="Sun Q."/>
            <person name="Ohkuma M."/>
        </authorList>
    </citation>
    <scope>NUCLEOTIDE SEQUENCE</scope>
    <source>
        <strain evidence="2">JCM 13919</strain>
    </source>
</reference>
<gene>
    <name evidence="2" type="ORF">GCM10007966_01060</name>
</gene>
<keyword evidence="1" id="KW-1133">Transmembrane helix</keyword>
<evidence type="ECO:0000256" key="1">
    <source>
        <dbReference type="SAM" id="Phobius"/>
    </source>
</evidence>
<keyword evidence="1" id="KW-0812">Transmembrane</keyword>
<accession>A0A917N9T4</accession>
<dbReference type="Proteomes" id="UP000630149">
    <property type="component" value="Unassembled WGS sequence"/>
</dbReference>
<keyword evidence="1" id="KW-0472">Membrane</keyword>
<evidence type="ECO:0000313" key="3">
    <source>
        <dbReference type="Proteomes" id="UP000630149"/>
    </source>
</evidence>
<name>A0A917N9T4_9GAMM</name>
<dbReference type="EMBL" id="BMOB01000001">
    <property type="protein sequence ID" value="GGI75954.1"/>
    <property type="molecule type" value="Genomic_DNA"/>
</dbReference>